<dbReference type="Pfam" id="PF04612">
    <property type="entry name" value="T2SSM"/>
    <property type="match status" value="1"/>
</dbReference>
<evidence type="ECO:0000256" key="7">
    <source>
        <dbReference type="ARBA" id="ARBA00022927"/>
    </source>
</evidence>
<evidence type="ECO:0000256" key="4">
    <source>
        <dbReference type="ARBA" id="ARBA00022475"/>
    </source>
</evidence>
<keyword evidence="6 11" id="KW-0812">Transmembrane</keyword>
<evidence type="ECO:0000256" key="5">
    <source>
        <dbReference type="ARBA" id="ARBA00022519"/>
    </source>
</evidence>
<dbReference type="PIRSF" id="PIRSF006291">
    <property type="entry name" value="GspM"/>
    <property type="match status" value="1"/>
</dbReference>
<keyword evidence="5 10" id="KW-0997">Cell inner membrane</keyword>
<dbReference type="InterPro" id="IPR023229">
    <property type="entry name" value="T2SS_M_periplasmic_sf"/>
</dbReference>
<comment type="similarity">
    <text evidence="2 10">Belongs to the GSP M family.</text>
</comment>
<evidence type="ECO:0000256" key="3">
    <source>
        <dbReference type="ARBA" id="ARBA00022448"/>
    </source>
</evidence>
<dbReference type="RefSeq" id="WP_142948763.1">
    <property type="nucleotide sequence ID" value="NZ_ARXR01000013.1"/>
</dbReference>
<evidence type="ECO:0000256" key="10">
    <source>
        <dbReference type="PIRNR" id="PIRNR006291"/>
    </source>
</evidence>
<keyword evidence="7 10" id="KW-0653">Protein transport</keyword>
<reference evidence="12 13" key="1">
    <citation type="submission" date="2012-09" db="EMBL/GenBank/DDBJ databases">
        <title>Genome Sequence of alkane-degrading Bacterium Alcanivorax venustensis ISO4.</title>
        <authorList>
            <person name="Lai Q."/>
            <person name="Shao Z."/>
        </authorList>
    </citation>
    <scope>NUCLEOTIDE SEQUENCE [LARGE SCALE GENOMIC DNA]</scope>
    <source>
        <strain evidence="12 13">ISO4</strain>
    </source>
</reference>
<comment type="function">
    <text evidence="10">Inner membrane component of the type II secretion system required for the energy-dependent secretion of extracellular factors such as proteases and toxins from the periplasm.</text>
</comment>
<name>A0ABS0AGJ9_9GAMM</name>
<keyword evidence="8 11" id="KW-1133">Transmembrane helix</keyword>
<evidence type="ECO:0000256" key="1">
    <source>
        <dbReference type="ARBA" id="ARBA00004377"/>
    </source>
</evidence>
<evidence type="ECO:0000256" key="11">
    <source>
        <dbReference type="SAM" id="Phobius"/>
    </source>
</evidence>
<evidence type="ECO:0000256" key="6">
    <source>
        <dbReference type="ARBA" id="ARBA00022692"/>
    </source>
</evidence>
<organism evidence="12 13">
    <name type="scientific">Alloalcanivorax venustensis ISO4</name>
    <dbReference type="NCBI Taxonomy" id="1177184"/>
    <lineage>
        <taxon>Bacteria</taxon>
        <taxon>Pseudomonadati</taxon>
        <taxon>Pseudomonadota</taxon>
        <taxon>Gammaproteobacteria</taxon>
        <taxon>Oceanospirillales</taxon>
        <taxon>Alcanivoracaceae</taxon>
        <taxon>Alloalcanivorax</taxon>
    </lineage>
</organism>
<dbReference type="Proteomes" id="UP000644441">
    <property type="component" value="Unassembled WGS sequence"/>
</dbReference>
<evidence type="ECO:0000256" key="8">
    <source>
        <dbReference type="ARBA" id="ARBA00022989"/>
    </source>
</evidence>
<dbReference type="InterPro" id="IPR007690">
    <property type="entry name" value="T2SS_GspM"/>
</dbReference>
<keyword evidence="13" id="KW-1185">Reference proteome</keyword>
<dbReference type="EMBL" id="ARXR01000013">
    <property type="protein sequence ID" value="MBF5053224.1"/>
    <property type="molecule type" value="Genomic_DNA"/>
</dbReference>
<keyword evidence="4 10" id="KW-1003">Cell membrane</keyword>
<comment type="subcellular location">
    <subcellularLocation>
        <location evidence="1">Cell inner membrane</location>
        <topology evidence="1">Single-pass membrane protein</topology>
    </subcellularLocation>
</comment>
<dbReference type="SUPFAM" id="SSF103054">
    <property type="entry name" value="General secretion pathway protein M, EpsM"/>
    <property type="match status" value="1"/>
</dbReference>
<evidence type="ECO:0000256" key="2">
    <source>
        <dbReference type="ARBA" id="ARBA00010637"/>
    </source>
</evidence>
<proteinExistence type="inferred from homology"/>
<accession>A0ABS0AGJ9</accession>
<feature type="transmembrane region" description="Helical" evidence="11">
    <location>
        <begin position="33"/>
        <end position="51"/>
    </location>
</feature>
<keyword evidence="9 10" id="KW-0472">Membrane</keyword>
<comment type="caution">
    <text evidence="12">The sequence shown here is derived from an EMBL/GenBank/DDBJ whole genome shotgun (WGS) entry which is preliminary data.</text>
</comment>
<evidence type="ECO:0000256" key="9">
    <source>
        <dbReference type="ARBA" id="ARBA00023136"/>
    </source>
</evidence>
<evidence type="ECO:0000313" key="12">
    <source>
        <dbReference type="EMBL" id="MBF5053224.1"/>
    </source>
</evidence>
<keyword evidence="3 10" id="KW-0813">Transport</keyword>
<protein>
    <recommendedName>
        <fullName evidence="10">Type II secretion system protein M</fullName>
        <shortName evidence="10">T2SS protein M</shortName>
    </recommendedName>
    <alternativeName>
        <fullName evidence="10">General secretion pathway protein M</fullName>
    </alternativeName>
</protein>
<dbReference type="Gene3D" id="3.30.1360.100">
    <property type="entry name" value="General secretion pathway protein M, EpsM"/>
    <property type="match status" value="1"/>
</dbReference>
<evidence type="ECO:0000313" key="13">
    <source>
        <dbReference type="Proteomes" id="UP000644441"/>
    </source>
</evidence>
<sequence>MNKNLQQAREKLDAKLAPARAWYEQREPREQRILQVLALLVAAALVYWLIWQPAWDARDAARQRYLANQETLAWIESNADAVRAARGGGGNTGADLGPNWTSNISRSVQSYGLTLRGFTPDGNRSVRIQMENQPASEMLLWLQAMEEKGLTLATMEMSAGDKPGTASLRATLAR</sequence>
<gene>
    <name evidence="12" type="ORF">ISO4_01826</name>
</gene>